<evidence type="ECO:0000256" key="1">
    <source>
        <dbReference type="SAM" id="Phobius"/>
    </source>
</evidence>
<dbReference type="Gene3D" id="2.170.120.40">
    <property type="entry name" value="YbbR-like domain"/>
    <property type="match status" value="1"/>
</dbReference>
<sequence length="334" mass="37982">MDSVQFKKYYTTVKNFLLGPKNKEFLIFLFFFFVSAAFWLLQSLNETFDVELKVPLKLENVPSDVVITSDLPSDLNVMVRDKGTVLVRYIYGTEQVPVRVDYKDYDKGNASGRVSVTLLDVQKKVQAQLLSSTRIVSLKPDTLEFFFNKGARKKVPVKLAGVVETSPEYYLQRVEFTPDSVEVLAPSAILDTITEAFITPVYFSDLSANEKTISMLRPVRGAKFIPDQVEMNVMIDLYTEKTVEVPVFGVNFPGSKDLRTFPSKVKVTFRVGMSRFKEITADDFVLAVTYEELMKNRSPKIQLHLKSMPSGVSNVRIDPSEVDYLIEQVQEENE</sequence>
<dbReference type="InterPro" id="IPR053154">
    <property type="entry name" value="c-di-AMP_regulator"/>
</dbReference>
<dbReference type="Gene3D" id="2.170.120.30">
    <property type="match status" value="2"/>
</dbReference>
<evidence type="ECO:0000313" key="2">
    <source>
        <dbReference type="EMBL" id="VYU63258.1"/>
    </source>
</evidence>
<reference evidence="2" key="1">
    <citation type="submission" date="2019-11" db="EMBL/GenBank/DDBJ databases">
        <authorList>
            <person name="Feng L."/>
        </authorList>
    </citation>
    <scope>NUCLEOTIDE SEQUENCE</scope>
    <source>
        <strain evidence="2">PclaraLFYP37</strain>
    </source>
</reference>
<dbReference type="PANTHER" id="PTHR37804">
    <property type="entry name" value="CDAA REGULATORY PROTEIN CDAR"/>
    <property type="match status" value="1"/>
</dbReference>
<dbReference type="EMBL" id="CACRUT010000029">
    <property type="protein sequence ID" value="VYU63258.1"/>
    <property type="molecule type" value="Genomic_DNA"/>
</dbReference>
<accession>A0A6N3GF24</accession>
<dbReference type="RefSeq" id="WP_008620741.1">
    <property type="nucleotide sequence ID" value="NZ_CABMOJ010000032.1"/>
</dbReference>
<gene>
    <name evidence="2" type="ORF">PCLFYP37_03403</name>
</gene>
<dbReference type="AlphaFoldDB" id="A0A6N3GF24"/>
<dbReference type="PANTHER" id="PTHR37804:SF1">
    <property type="entry name" value="CDAA REGULATORY PROTEIN CDAR"/>
    <property type="match status" value="1"/>
</dbReference>
<keyword evidence="1" id="KW-0472">Membrane</keyword>
<dbReference type="GeneID" id="93557723"/>
<keyword evidence="1" id="KW-0812">Transmembrane</keyword>
<keyword evidence="1" id="KW-1133">Transmembrane helix</keyword>
<dbReference type="InterPro" id="IPR012505">
    <property type="entry name" value="YbbR"/>
</dbReference>
<organism evidence="2">
    <name type="scientific">Paraprevotella clara</name>
    <dbReference type="NCBI Taxonomy" id="454154"/>
    <lineage>
        <taxon>Bacteria</taxon>
        <taxon>Pseudomonadati</taxon>
        <taxon>Bacteroidota</taxon>
        <taxon>Bacteroidia</taxon>
        <taxon>Bacteroidales</taxon>
        <taxon>Prevotellaceae</taxon>
        <taxon>Paraprevotella</taxon>
    </lineage>
</organism>
<feature type="transmembrane region" description="Helical" evidence="1">
    <location>
        <begin position="25"/>
        <end position="41"/>
    </location>
</feature>
<name>A0A6N3GF24_9BACT</name>
<dbReference type="Pfam" id="PF07949">
    <property type="entry name" value="YbbR"/>
    <property type="match status" value="1"/>
</dbReference>
<protein>
    <submittedName>
        <fullName evidence="2">YbbR-like protein</fullName>
    </submittedName>
</protein>
<proteinExistence type="predicted"/>